<dbReference type="AlphaFoldDB" id="A0A843XLG5"/>
<dbReference type="Proteomes" id="UP000652761">
    <property type="component" value="Unassembled WGS sequence"/>
</dbReference>
<name>A0A843XLG5_COLES</name>
<dbReference type="Pfam" id="PF14223">
    <property type="entry name" value="Retrotran_gag_2"/>
    <property type="match status" value="1"/>
</dbReference>
<sequence>MEYFLQGFDFQIWSIVEEGDLVVLNNKDNWTEDDRKKISLNYKAKSILSCALRKKEFNRVSACKLAMEMWEKLRITYEGTDKLKETRIDILVTQYERFQMQSGETITLMFSRFTDITNGLAGLGKSYEMGDMVRKILRYLPSSWNPKVTAIEEANDLKRMSLEKLIGSLMAHEINMERLGESSGRKKHSNALKAEEDESEEGSHSQESMNSSEDEEAMLSRRLQRILAKKKKYQSGRRYFKKGKDFKRSEVKDTKKNEPICYECKKPGQIKAECLKLKKSEFRKKDNSDNLEEAFNELYNKYKEAFVVAQFVVETPPLLIVTLALVPSAALEAVPRIFAAQPVDQVLAHHALVPEILTPGPAQVAAQPAAAAAAERKKALMRSSGSRSGRVHPPPEGENGPTPPS</sequence>
<comment type="caution">
    <text evidence="2">The sequence shown here is derived from an EMBL/GenBank/DDBJ whole genome shotgun (WGS) entry which is preliminary data.</text>
</comment>
<dbReference type="EMBL" id="NMUH01009411">
    <property type="protein sequence ID" value="MQM20031.1"/>
    <property type="molecule type" value="Genomic_DNA"/>
</dbReference>
<evidence type="ECO:0000313" key="3">
    <source>
        <dbReference type="Proteomes" id="UP000652761"/>
    </source>
</evidence>
<accession>A0A843XLG5</accession>
<evidence type="ECO:0000256" key="1">
    <source>
        <dbReference type="SAM" id="MobiDB-lite"/>
    </source>
</evidence>
<evidence type="ECO:0000313" key="2">
    <source>
        <dbReference type="EMBL" id="MQM20031.1"/>
    </source>
</evidence>
<feature type="region of interest" description="Disordered" evidence="1">
    <location>
        <begin position="178"/>
        <end position="216"/>
    </location>
</feature>
<keyword evidence="3" id="KW-1185">Reference proteome</keyword>
<feature type="compositionally biased region" description="Pro residues" evidence="1">
    <location>
        <begin position="392"/>
        <end position="405"/>
    </location>
</feature>
<gene>
    <name evidence="2" type="ORF">Taro_053045</name>
</gene>
<proteinExistence type="predicted"/>
<dbReference type="PANTHER" id="PTHR34676:SF8">
    <property type="entry name" value="TRANSMEMBRANE PROTEIN"/>
    <property type="match status" value="1"/>
</dbReference>
<reference evidence="2" key="1">
    <citation type="submission" date="2017-07" db="EMBL/GenBank/DDBJ databases">
        <title>Taro Niue Genome Assembly and Annotation.</title>
        <authorList>
            <person name="Atibalentja N."/>
            <person name="Keating K."/>
            <person name="Fields C.J."/>
        </authorList>
    </citation>
    <scope>NUCLEOTIDE SEQUENCE</scope>
    <source>
        <strain evidence="2">Niue_2</strain>
        <tissue evidence="2">Leaf</tissue>
    </source>
</reference>
<dbReference type="PANTHER" id="PTHR34676">
    <property type="entry name" value="DUF4219 DOMAIN-CONTAINING PROTEIN-RELATED"/>
    <property type="match status" value="1"/>
</dbReference>
<organism evidence="2 3">
    <name type="scientific">Colocasia esculenta</name>
    <name type="common">Wild taro</name>
    <name type="synonym">Arum esculentum</name>
    <dbReference type="NCBI Taxonomy" id="4460"/>
    <lineage>
        <taxon>Eukaryota</taxon>
        <taxon>Viridiplantae</taxon>
        <taxon>Streptophyta</taxon>
        <taxon>Embryophyta</taxon>
        <taxon>Tracheophyta</taxon>
        <taxon>Spermatophyta</taxon>
        <taxon>Magnoliopsida</taxon>
        <taxon>Liliopsida</taxon>
        <taxon>Araceae</taxon>
        <taxon>Aroideae</taxon>
        <taxon>Colocasieae</taxon>
        <taxon>Colocasia</taxon>
    </lineage>
</organism>
<feature type="region of interest" description="Disordered" evidence="1">
    <location>
        <begin position="375"/>
        <end position="405"/>
    </location>
</feature>
<protein>
    <submittedName>
        <fullName evidence="2">Uncharacterized protein</fullName>
    </submittedName>
</protein>